<name>A0A2H0VAI5_9BACT</name>
<gene>
    <name evidence="2" type="ORF">COT92_03100</name>
</gene>
<dbReference type="Proteomes" id="UP000230922">
    <property type="component" value="Unassembled WGS sequence"/>
</dbReference>
<evidence type="ECO:0000259" key="1">
    <source>
        <dbReference type="Pfam" id="PF01978"/>
    </source>
</evidence>
<organism evidence="2 3">
    <name type="scientific">Candidatus Doudnabacteria bacterium CG10_big_fil_rev_8_21_14_0_10_42_18</name>
    <dbReference type="NCBI Taxonomy" id="1974552"/>
    <lineage>
        <taxon>Bacteria</taxon>
        <taxon>Candidatus Doudnaibacteriota</taxon>
    </lineage>
</organism>
<accession>A0A2H0VAI5</accession>
<feature type="domain" description="Transcription regulator TrmB N-terminal" evidence="1">
    <location>
        <begin position="7"/>
        <end position="71"/>
    </location>
</feature>
<dbReference type="AlphaFoldDB" id="A0A2H0VAI5"/>
<reference evidence="3" key="1">
    <citation type="submission" date="2017-09" db="EMBL/GenBank/DDBJ databases">
        <title>Depth-based differentiation of microbial function through sediment-hosted aquifers and enrichment of novel symbionts in the deep terrestrial subsurface.</title>
        <authorList>
            <person name="Probst A.J."/>
            <person name="Ladd B."/>
            <person name="Jarett J.K."/>
            <person name="Geller-Mcgrath D.E."/>
            <person name="Sieber C.M.K."/>
            <person name="Emerson J.B."/>
            <person name="Anantharaman K."/>
            <person name="Thomas B.C."/>
            <person name="Malmstrom R."/>
            <person name="Stieglmeier M."/>
            <person name="Klingl A."/>
            <person name="Woyke T."/>
            <person name="Ryan C.M."/>
            <person name="Banfield J.F."/>
        </authorList>
    </citation>
    <scope>NUCLEOTIDE SEQUENCE [LARGE SCALE GENOMIC DNA]</scope>
</reference>
<sequence length="248" mass="28218">MDIEVILKNFGLSEKEIAVYLALIELGPSSVREISAKSKVNRGTTYDILKSLISLGVVSYYNKESKQYFAAEEPEKLLSALDQKQEDLQEVRSSIKENLPFIKTLFEKQGGRPMVKYYEGLSGIKNILQDVLETMAGVKDKTYYIYSSSDIRKNVYLAMKDFSEKRIRKGIKVQSIALGKGGQLVGLDQRKWMELPEKDLKATYEIIYGGKVAHISLDNSENPVGVVIQNDEIYQTQKLIFKNIWSRL</sequence>
<evidence type="ECO:0000313" key="2">
    <source>
        <dbReference type="EMBL" id="PIR96071.1"/>
    </source>
</evidence>
<dbReference type="InterPro" id="IPR002831">
    <property type="entry name" value="Tscrpt_reg_TrmB_N"/>
</dbReference>
<dbReference type="InterPro" id="IPR051797">
    <property type="entry name" value="TrmB-like"/>
</dbReference>
<dbReference type="InterPro" id="IPR036390">
    <property type="entry name" value="WH_DNA-bd_sf"/>
</dbReference>
<evidence type="ECO:0000313" key="3">
    <source>
        <dbReference type="Proteomes" id="UP000230922"/>
    </source>
</evidence>
<dbReference type="EMBL" id="PFAK01000050">
    <property type="protein sequence ID" value="PIR96071.1"/>
    <property type="molecule type" value="Genomic_DNA"/>
</dbReference>
<dbReference type="PANTHER" id="PTHR34293:SF1">
    <property type="entry name" value="HTH-TYPE TRANSCRIPTIONAL REGULATOR TRMBL2"/>
    <property type="match status" value="1"/>
</dbReference>
<dbReference type="Pfam" id="PF01978">
    <property type="entry name" value="TrmB"/>
    <property type="match status" value="1"/>
</dbReference>
<dbReference type="PANTHER" id="PTHR34293">
    <property type="entry name" value="HTH-TYPE TRANSCRIPTIONAL REGULATOR TRMBL2"/>
    <property type="match status" value="1"/>
</dbReference>
<comment type="caution">
    <text evidence="2">The sequence shown here is derived from an EMBL/GenBank/DDBJ whole genome shotgun (WGS) entry which is preliminary data.</text>
</comment>
<dbReference type="SUPFAM" id="SSF46785">
    <property type="entry name" value="Winged helix' DNA-binding domain"/>
    <property type="match status" value="1"/>
</dbReference>
<dbReference type="InterPro" id="IPR036388">
    <property type="entry name" value="WH-like_DNA-bd_sf"/>
</dbReference>
<dbReference type="Gene3D" id="1.10.10.10">
    <property type="entry name" value="Winged helix-like DNA-binding domain superfamily/Winged helix DNA-binding domain"/>
    <property type="match status" value="1"/>
</dbReference>
<proteinExistence type="predicted"/>
<protein>
    <submittedName>
        <fullName evidence="2">Transcriptional regulator</fullName>
    </submittedName>
</protein>